<dbReference type="RefSeq" id="WP_343787485.1">
    <property type="nucleotide sequence ID" value="NZ_BAAAFH010000011.1"/>
</dbReference>
<evidence type="ECO:0000256" key="3">
    <source>
        <dbReference type="ARBA" id="ARBA00022840"/>
    </source>
</evidence>
<sequence>MDQDFDKEKAYSDFHAYLKTEDKTPSIGEISELTEDILLDLQWLITLTVLRIQDLEKDTVSSFQDVTPPELSGNSGYAQLIRNLKLSVPERLLLITTIAPLVAPEKLTRLLRDERNHVRLLYPEFGGYLDLLHTGFVPTLQTILFLLAGKDKVNAVYYKMAVYTNGKLVREGIIRFIPSSSSEQNELHFSPSLTQEYLHYFQSGSQPRPDYGRAFPATWVTTGLNWGHLVLEDRTLKNIREIMRWVEHGDTLLASSSMFNVSYPCLFYGPPGTGKSLTAKLIGKKYGKDVFRVDLSMIVSKYIGETEKNLAYLFDRAQGKDWILFFDEADALFTKRTAVNSSQDKWANLEVSYLLQRMEEHKGLTILATNLKNNIDTAMTRRFQSIIYFPSPKENERKQLWINLLPSPFTYEASISMEQLSKLEFSGANIANILKDACLCALDHQTKEIHHAWLQESIRKEFIKENRTP</sequence>
<accession>A0ABP3Y430</accession>
<evidence type="ECO:0000256" key="1">
    <source>
        <dbReference type="ARBA" id="ARBA00006914"/>
    </source>
</evidence>
<organism evidence="5 6">
    <name type="scientific">Wandonia haliotis</name>
    <dbReference type="NCBI Taxonomy" id="574963"/>
    <lineage>
        <taxon>Bacteria</taxon>
        <taxon>Pseudomonadati</taxon>
        <taxon>Bacteroidota</taxon>
        <taxon>Flavobacteriia</taxon>
        <taxon>Flavobacteriales</taxon>
        <taxon>Crocinitomicaceae</taxon>
        <taxon>Wandonia</taxon>
    </lineage>
</organism>
<keyword evidence="2" id="KW-0547">Nucleotide-binding</keyword>
<dbReference type="EMBL" id="BAAAFH010000011">
    <property type="protein sequence ID" value="GAA0875712.1"/>
    <property type="molecule type" value="Genomic_DNA"/>
</dbReference>
<feature type="domain" description="AAA+ ATPase" evidence="4">
    <location>
        <begin position="261"/>
        <end position="393"/>
    </location>
</feature>
<name>A0ABP3Y430_9FLAO</name>
<dbReference type="PANTHER" id="PTHR23073">
    <property type="entry name" value="26S PROTEASOME REGULATORY SUBUNIT"/>
    <property type="match status" value="1"/>
</dbReference>
<dbReference type="SMART" id="SM00382">
    <property type="entry name" value="AAA"/>
    <property type="match status" value="1"/>
</dbReference>
<proteinExistence type="inferred from homology"/>
<evidence type="ECO:0000256" key="2">
    <source>
        <dbReference type="ARBA" id="ARBA00022741"/>
    </source>
</evidence>
<comment type="caution">
    <text evidence="5">The sequence shown here is derived from an EMBL/GenBank/DDBJ whole genome shotgun (WGS) entry which is preliminary data.</text>
</comment>
<keyword evidence="6" id="KW-1185">Reference proteome</keyword>
<gene>
    <name evidence="5" type="ORF">GCM10009118_21210</name>
</gene>
<protein>
    <recommendedName>
        <fullName evidence="4">AAA+ ATPase domain-containing protein</fullName>
    </recommendedName>
</protein>
<dbReference type="InterPro" id="IPR027417">
    <property type="entry name" value="P-loop_NTPase"/>
</dbReference>
<dbReference type="Gene3D" id="3.40.50.300">
    <property type="entry name" value="P-loop containing nucleotide triphosphate hydrolases"/>
    <property type="match status" value="1"/>
</dbReference>
<dbReference type="InterPro" id="IPR050221">
    <property type="entry name" value="26S_Proteasome_ATPase"/>
</dbReference>
<evidence type="ECO:0000313" key="5">
    <source>
        <dbReference type="EMBL" id="GAA0875712.1"/>
    </source>
</evidence>
<dbReference type="InterPro" id="IPR003593">
    <property type="entry name" value="AAA+_ATPase"/>
</dbReference>
<dbReference type="InterPro" id="IPR003959">
    <property type="entry name" value="ATPase_AAA_core"/>
</dbReference>
<keyword evidence="3" id="KW-0067">ATP-binding</keyword>
<dbReference type="Pfam" id="PF00004">
    <property type="entry name" value="AAA"/>
    <property type="match status" value="1"/>
</dbReference>
<dbReference type="CDD" id="cd19481">
    <property type="entry name" value="RecA-like_protease"/>
    <property type="match status" value="1"/>
</dbReference>
<evidence type="ECO:0000259" key="4">
    <source>
        <dbReference type="SMART" id="SM00382"/>
    </source>
</evidence>
<comment type="similarity">
    <text evidence="1">Belongs to the AAA ATPase family.</text>
</comment>
<dbReference type="SUPFAM" id="SSF52540">
    <property type="entry name" value="P-loop containing nucleoside triphosphate hydrolases"/>
    <property type="match status" value="1"/>
</dbReference>
<evidence type="ECO:0000313" key="6">
    <source>
        <dbReference type="Proteomes" id="UP001501126"/>
    </source>
</evidence>
<reference evidence="6" key="1">
    <citation type="journal article" date="2019" name="Int. J. Syst. Evol. Microbiol.">
        <title>The Global Catalogue of Microorganisms (GCM) 10K type strain sequencing project: providing services to taxonomists for standard genome sequencing and annotation.</title>
        <authorList>
            <consortium name="The Broad Institute Genomics Platform"/>
            <consortium name="The Broad Institute Genome Sequencing Center for Infectious Disease"/>
            <person name="Wu L."/>
            <person name="Ma J."/>
        </authorList>
    </citation>
    <scope>NUCLEOTIDE SEQUENCE [LARGE SCALE GENOMIC DNA]</scope>
    <source>
        <strain evidence="6">JCM 16083</strain>
    </source>
</reference>
<dbReference type="Proteomes" id="UP001501126">
    <property type="component" value="Unassembled WGS sequence"/>
</dbReference>